<keyword evidence="2" id="KW-0472">Membrane</keyword>
<reference evidence="3 4" key="1">
    <citation type="submission" date="2019-03" db="EMBL/GenBank/DDBJ databases">
        <title>Genome Sequencing and Assembly of Various Microbes Isolated from Partially Reclaimed Soil and Acid Mine Drainage (AMD) Site.</title>
        <authorList>
            <person name="Steinbock B."/>
            <person name="Bechtold R."/>
            <person name="Sevigny J.L."/>
            <person name="Thomas D."/>
            <person name="Cuthill L.R."/>
            <person name="Aveiro Johannsen E.J."/>
            <person name="Thomas K."/>
            <person name="Ghosh A."/>
        </authorList>
    </citation>
    <scope>NUCLEOTIDE SEQUENCE [LARGE SCALE GENOMIC DNA]</scope>
    <source>
        <strain evidence="3 4">S-A1</strain>
    </source>
</reference>
<evidence type="ECO:0000256" key="1">
    <source>
        <dbReference type="SAM" id="MobiDB-lite"/>
    </source>
</evidence>
<gene>
    <name evidence="3" type="ORF">E2R57_20800</name>
</gene>
<sequence length="260" mass="27552">MENPDTLVLNLTFLGTVGVAFLMFFILFLLGVITLVLAGVGRLAAIILMGLFGWRPRKESIPLVQLYGTRVEDRKDTADGGAAAAPASGPARPGLLARAFGKPATGQTGGRRPRDWRAALKPAHLKTALRTAVDHHPALTAARREPPVLAEDWASAVAEADARAIARARAAAPEIKLSVRDLPDPQVPAEKVAQVAPLVESALHNHQPLHEVPRSFKKPPHPPTLAPLDTGSLVSLAGPPHKLKETSPASEQGDGKKPLP</sequence>
<feature type="region of interest" description="Disordered" evidence="1">
    <location>
        <begin position="210"/>
        <end position="260"/>
    </location>
</feature>
<dbReference type="RefSeq" id="WP_133352332.1">
    <property type="nucleotide sequence ID" value="NZ_SMZQ01000018.1"/>
</dbReference>
<feature type="transmembrane region" description="Helical" evidence="2">
    <location>
        <begin position="35"/>
        <end position="54"/>
    </location>
</feature>
<dbReference type="OrthoDB" id="4935733at2"/>
<evidence type="ECO:0000313" key="3">
    <source>
        <dbReference type="EMBL" id="TDL31687.1"/>
    </source>
</evidence>
<keyword evidence="2" id="KW-1133">Transmembrane helix</keyword>
<dbReference type="AlphaFoldDB" id="A0A4R5XMJ7"/>
<keyword evidence="2" id="KW-0812">Transmembrane</keyword>
<dbReference type="Proteomes" id="UP000294621">
    <property type="component" value="Unassembled WGS sequence"/>
</dbReference>
<protein>
    <submittedName>
        <fullName evidence="3">Uncharacterized protein</fullName>
    </submittedName>
</protein>
<organism evidence="3 4">
    <name type="scientific">Arthrobacter nitrophenolicus</name>
    <dbReference type="NCBI Taxonomy" id="683150"/>
    <lineage>
        <taxon>Bacteria</taxon>
        <taxon>Bacillati</taxon>
        <taxon>Actinomycetota</taxon>
        <taxon>Actinomycetes</taxon>
        <taxon>Micrococcales</taxon>
        <taxon>Micrococcaceae</taxon>
        <taxon>Arthrobacter</taxon>
    </lineage>
</organism>
<evidence type="ECO:0000256" key="2">
    <source>
        <dbReference type="SAM" id="Phobius"/>
    </source>
</evidence>
<name>A0A4R5XMJ7_9MICC</name>
<feature type="transmembrane region" description="Helical" evidence="2">
    <location>
        <begin position="7"/>
        <end position="29"/>
    </location>
</feature>
<accession>A0A4R5XMJ7</accession>
<evidence type="ECO:0000313" key="4">
    <source>
        <dbReference type="Proteomes" id="UP000294621"/>
    </source>
</evidence>
<dbReference type="STRING" id="683150.G205_18079"/>
<comment type="caution">
    <text evidence="3">The sequence shown here is derived from an EMBL/GenBank/DDBJ whole genome shotgun (WGS) entry which is preliminary data.</text>
</comment>
<proteinExistence type="predicted"/>
<dbReference type="EMBL" id="SMZQ01000018">
    <property type="protein sequence ID" value="TDL31687.1"/>
    <property type="molecule type" value="Genomic_DNA"/>
</dbReference>